<dbReference type="Pfam" id="PF06580">
    <property type="entry name" value="His_kinase"/>
    <property type="match status" value="1"/>
</dbReference>
<dbReference type="InterPro" id="IPR010559">
    <property type="entry name" value="Sig_transdc_His_kin_internal"/>
</dbReference>
<dbReference type="EC" id="2.7.13.3" evidence="3"/>
<keyword evidence="5" id="KW-0597">Phosphoprotein</keyword>
<dbReference type="SUPFAM" id="SSF158472">
    <property type="entry name" value="HAMP domain-like"/>
    <property type="match status" value="1"/>
</dbReference>
<dbReference type="InterPro" id="IPR003594">
    <property type="entry name" value="HATPase_dom"/>
</dbReference>
<proteinExistence type="predicted"/>
<feature type="domain" description="HAMP" evidence="14">
    <location>
        <begin position="320"/>
        <end position="372"/>
    </location>
</feature>
<keyword evidence="6" id="KW-0808">Transferase</keyword>
<evidence type="ECO:0000313" key="15">
    <source>
        <dbReference type="EMBL" id="RTE10265.1"/>
    </source>
</evidence>
<accession>A0A3S0ADA5</accession>
<dbReference type="PANTHER" id="PTHR34220:SF7">
    <property type="entry name" value="SENSOR HISTIDINE KINASE YPDA"/>
    <property type="match status" value="1"/>
</dbReference>
<keyword evidence="7" id="KW-0547">Nucleotide-binding</keyword>
<evidence type="ECO:0000259" key="13">
    <source>
        <dbReference type="PROSITE" id="PS50109"/>
    </source>
</evidence>
<name>A0A3S0ADA5_9BACL</name>
<evidence type="ECO:0000256" key="2">
    <source>
        <dbReference type="ARBA" id="ARBA00004651"/>
    </source>
</evidence>
<evidence type="ECO:0000259" key="14">
    <source>
        <dbReference type="PROSITE" id="PS50885"/>
    </source>
</evidence>
<keyword evidence="9" id="KW-0067">ATP-binding</keyword>
<evidence type="ECO:0000256" key="5">
    <source>
        <dbReference type="ARBA" id="ARBA00022553"/>
    </source>
</evidence>
<dbReference type="Proteomes" id="UP000276128">
    <property type="component" value="Unassembled WGS sequence"/>
</dbReference>
<dbReference type="SMART" id="SM00304">
    <property type="entry name" value="HAMP"/>
    <property type="match status" value="1"/>
</dbReference>
<dbReference type="SMART" id="SM00387">
    <property type="entry name" value="HATPase_c"/>
    <property type="match status" value="1"/>
</dbReference>
<keyword evidence="11 12" id="KW-0472">Membrane</keyword>
<dbReference type="Gene3D" id="1.10.8.500">
    <property type="entry name" value="HAMP domain in histidine kinase"/>
    <property type="match status" value="1"/>
</dbReference>
<feature type="transmembrane region" description="Helical" evidence="12">
    <location>
        <begin position="293"/>
        <end position="318"/>
    </location>
</feature>
<dbReference type="PROSITE" id="PS50109">
    <property type="entry name" value="HIS_KIN"/>
    <property type="match status" value="1"/>
</dbReference>
<dbReference type="Gene3D" id="3.30.450.20">
    <property type="entry name" value="PAS domain"/>
    <property type="match status" value="1"/>
</dbReference>
<evidence type="ECO:0000256" key="10">
    <source>
        <dbReference type="ARBA" id="ARBA00023012"/>
    </source>
</evidence>
<evidence type="ECO:0000256" key="9">
    <source>
        <dbReference type="ARBA" id="ARBA00022840"/>
    </source>
</evidence>
<dbReference type="PANTHER" id="PTHR34220">
    <property type="entry name" value="SENSOR HISTIDINE KINASE YPDA"/>
    <property type="match status" value="1"/>
</dbReference>
<evidence type="ECO:0000256" key="6">
    <source>
        <dbReference type="ARBA" id="ARBA00022679"/>
    </source>
</evidence>
<dbReference type="InterPro" id="IPR036890">
    <property type="entry name" value="HATPase_C_sf"/>
</dbReference>
<comment type="caution">
    <text evidence="15">The sequence shown here is derived from an EMBL/GenBank/DDBJ whole genome shotgun (WGS) entry which is preliminary data.</text>
</comment>
<evidence type="ECO:0000256" key="8">
    <source>
        <dbReference type="ARBA" id="ARBA00022777"/>
    </source>
</evidence>
<dbReference type="InterPro" id="IPR005467">
    <property type="entry name" value="His_kinase_dom"/>
</dbReference>
<dbReference type="GO" id="GO:0005524">
    <property type="term" value="F:ATP binding"/>
    <property type="evidence" value="ECO:0007669"/>
    <property type="project" value="UniProtKB-KW"/>
</dbReference>
<dbReference type="GO" id="GO:0005886">
    <property type="term" value="C:plasma membrane"/>
    <property type="evidence" value="ECO:0007669"/>
    <property type="project" value="UniProtKB-SubCell"/>
</dbReference>
<dbReference type="InterPro" id="IPR003660">
    <property type="entry name" value="HAMP_dom"/>
</dbReference>
<dbReference type="RefSeq" id="WP_126140847.1">
    <property type="nucleotide sequence ID" value="NZ_RXHU01000022.1"/>
</dbReference>
<evidence type="ECO:0000256" key="1">
    <source>
        <dbReference type="ARBA" id="ARBA00000085"/>
    </source>
</evidence>
<dbReference type="Pfam" id="PF02518">
    <property type="entry name" value="HATPase_c"/>
    <property type="match status" value="1"/>
</dbReference>
<dbReference type="OrthoDB" id="9776552at2"/>
<evidence type="ECO:0000256" key="7">
    <source>
        <dbReference type="ARBA" id="ARBA00022741"/>
    </source>
</evidence>
<evidence type="ECO:0000256" key="12">
    <source>
        <dbReference type="SAM" id="Phobius"/>
    </source>
</evidence>
<evidence type="ECO:0000313" key="16">
    <source>
        <dbReference type="Proteomes" id="UP000276128"/>
    </source>
</evidence>
<protein>
    <recommendedName>
        <fullName evidence="3">histidine kinase</fullName>
        <ecNumber evidence="3">2.7.13.3</ecNumber>
    </recommendedName>
</protein>
<feature type="transmembrane region" description="Helical" evidence="12">
    <location>
        <begin position="12"/>
        <end position="34"/>
    </location>
</feature>
<sequence length="599" mass="68447">MFQFQTLQTKMLVSFILLVLIPVIGLGSFSYSIATRSLEKQTMQNQVQIIRLIADNVKHMLDDATDLSSFIVGNETIQSLLSEVSPPSAGDPQKTIFNYLSNLKIAKKYISLIILYGENDFIFKDFSGFYRQVVPYEEFKDSPLYMATAALDGQPHLDYSGSSLFIYAHNYNDIVLGRRIVSLYDADKKLGMFFLGMNRDAIREAIQDVQISRTTNLLLFDDNYHLVASKLDDKEMSKHFKDNVNGIKQLLQPNQTWMYEIENKKYLAANTSIEAYGWHIVSLTPMEDIQKQYGIVLSSTIILSFSLLLVAIVMSILLSKGITLPIKKLLRSMNNFKRGDFNQKVPVESKDEIGLLTQKYNEMVAQLNELIQKVYISQTNQKMIELRTLQAQIEPHFLYNTLDYIFFSSKINGDNHTAKVVQSLSELFRLSLNKGEDYYKLENEINQIKAYISIQHARFPSRFTPIWDIDAAIGHFITMKLLLQPIVENAILHAFEPEMERQGVLLLRSYVQGNDIVCIVQDNGKGMDPDQVKQLLYIPVRSKGGYGLRNVNERLQMMFGPAYALQINSTPDVGTTVIVRIPMIENEAQWGKLYESHGH</sequence>
<dbReference type="InterPro" id="IPR050640">
    <property type="entry name" value="Bact_2-comp_sensor_kinase"/>
</dbReference>
<reference evidence="15 16" key="1">
    <citation type="submission" date="2018-12" db="EMBL/GenBank/DDBJ databases">
        <title>Bacillus ochoae sp. nov., Paenibacillus whitsoniae sp. nov., Paenibacillus spiritus sp. nov. Isolated from the Mars Exploration Rover during spacecraft assembly.</title>
        <authorList>
            <person name="Seuylemezian A."/>
            <person name="Vaishampayan P."/>
        </authorList>
    </citation>
    <scope>NUCLEOTIDE SEQUENCE [LARGE SCALE GENOMIC DNA]</scope>
    <source>
        <strain evidence="15 16">MER 54</strain>
    </source>
</reference>
<dbReference type="Pfam" id="PF00672">
    <property type="entry name" value="HAMP"/>
    <property type="match status" value="1"/>
</dbReference>
<feature type="domain" description="Histidine kinase" evidence="13">
    <location>
        <begin position="483"/>
        <end position="585"/>
    </location>
</feature>
<keyword evidence="16" id="KW-1185">Reference proteome</keyword>
<dbReference type="Gene3D" id="3.30.565.10">
    <property type="entry name" value="Histidine kinase-like ATPase, C-terminal domain"/>
    <property type="match status" value="1"/>
</dbReference>
<dbReference type="CDD" id="cd06225">
    <property type="entry name" value="HAMP"/>
    <property type="match status" value="1"/>
</dbReference>
<evidence type="ECO:0000256" key="3">
    <source>
        <dbReference type="ARBA" id="ARBA00012438"/>
    </source>
</evidence>
<dbReference type="PROSITE" id="PS50885">
    <property type="entry name" value="HAMP"/>
    <property type="match status" value="1"/>
</dbReference>
<keyword evidence="10" id="KW-0902">Two-component regulatory system</keyword>
<keyword evidence="8 15" id="KW-0418">Kinase</keyword>
<keyword evidence="12" id="KW-0812">Transmembrane</keyword>
<evidence type="ECO:0000256" key="11">
    <source>
        <dbReference type="ARBA" id="ARBA00023136"/>
    </source>
</evidence>
<keyword evidence="4" id="KW-1003">Cell membrane</keyword>
<evidence type="ECO:0000256" key="4">
    <source>
        <dbReference type="ARBA" id="ARBA00022475"/>
    </source>
</evidence>
<keyword evidence="12" id="KW-1133">Transmembrane helix</keyword>
<comment type="catalytic activity">
    <reaction evidence="1">
        <text>ATP + protein L-histidine = ADP + protein N-phospho-L-histidine.</text>
        <dbReference type="EC" id="2.7.13.3"/>
    </reaction>
</comment>
<comment type="subcellular location">
    <subcellularLocation>
        <location evidence="2">Cell membrane</location>
        <topology evidence="2">Multi-pass membrane protein</topology>
    </subcellularLocation>
</comment>
<dbReference type="EMBL" id="RXHU01000022">
    <property type="protein sequence ID" value="RTE10265.1"/>
    <property type="molecule type" value="Genomic_DNA"/>
</dbReference>
<gene>
    <name evidence="15" type="ORF">EJQ19_08890</name>
</gene>
<dbReference type="SUPFAM" id="SSF55874">
    <property type="entry name" value="ATPase domain of HSP90 chaperone/DNA topoisomerase II/histidine kinase"/>
    <property type="match status" value="1"/>
</dbReference>
<organism evidence="15 16">
    <name type="scientific">Paenibacillus whitsoniae</name>
    <dbReference type="NCBI Taxonomy" id="2496558"/>
    <lineage>
        <taxon>Bacteria</taxon>
        <taxon>Bacillati</taxon>
        <taxon>Bacillota</taxon>
        <taxon>Bacilli</taxon>
        <taxon>Bacillales</taxon>
        <taxon>Paenibacillaceae</taxon>
        <taxon>Paenibacillus</taxon>
    </lineage>
</organism>
<dbReference type="GO" id="GO:0000155">
    <property type="term" value="F:phosphorelay sensor kinase activity"/>
    <property type="evidence" value="ECO:0007669"/>
    <property type="project" value="InterPro"/>
</dbReference>
<dbReference type="AlphaFoldDB" id="A0A3S0ADA5"/>